<dbReference type="InterPro" id="IPR002541">
    <property type="entry name" value="Cyt_c_assembly"/>
</dbReference>
<feature type="transmembrane region" description="Helical" evidence="9">
    <location>
        <begin position="39"/>
        <end position="58"/>
    </location>
</feature>
<comment type="caution">
    <text evidence="11">The sequence shown here is derived from an EMBL/GenBank/DDBJ whole genome shotgun (WGS) entry which is preliminary data.</text>
</comment>
<dbReference type="EMBL" id="QGDO01000002">
    <property type="protein sequence ID" value="PWJ42615.1"/>
    <property type="molecule type" value="Genomic_DNA"/>
</dbReference>
<feature type="transmembrane region" description="Helical" evidence="9">
    <location>
        <begin position="111"/>
        <end position="131"/>
    </location>
</feature>
<accession>A0A315ZAK7</accession>
<evidence type="ECO:0000256" key="9">
    <source>
        <dbReference type="SAM" id="Phobius"/>
    </source>
</evidence>
<keyword evidence="5 9" id="KW-0812">Transmembrane</keyword>
<dbReference type="InterPro" id="IPR045062">
    <property type="entry name" value="Cyt_c_biogenesis_CcsA/CcmC"/>
</dbReference>
<dbReference type="AlphaFoldDB" id="A0A315ZAK7"/>
<keyword evidence="8 9" id="KW-0472">Membrane</keyword>
<keyword evidence="12" id="KW-1185">Reference proteome</keyword>
<reference evidence="11 12" key="1">
    <citation type="submission" date="2018-03" db="EMBL/GenBank/DDBJ databases">
        <title>Genomic Encyclopedia of Archaeal and Bacterial Type Strains, Phase II (KMG-II): from individual species to whole genera.</title>
        <authorList>
            <person name="Goeker M."/>
        </authorList>
    </citation>
    <scope>NUCLEOTIDE SEQUENCE [LARGE SCALE GENOMIC DNA]</scope>
    <source>
        <strain evidence="11 12">DSM 28229</strain>
    </source>
</reference>
<dbReference type="PANTHER" id="PTHR30071:SF1">
    <property type="entry name" value="CYTOCHROME B_B6 PROTEIN-RELATED"/>
    <property type="match status" value="1"/>
</dbReference>
<sequence length="223" mass="25477">MIKKGWKLLTVFILLYVVVGGLIFEVPRLNILNETIRNLFFHVPMWFGMVILLLVGVIHSIKYLRHQRPENDIKAVEFVNAGVFFGILGLLTGMIWANYTWGTPWTGDPKLNSTAIGMMIYFAYLLLRGAFQDENRRARISAIYNIFAFVNFLVLIFVLPRLTDSLHPGNGGNPGFNAYELDVSLRKVFYPAVIGWTLLGVWMANARIRLRLLELKLLENSSN</sequence>
<evidence type="ECO:0000313" key="11">
    <source>
        <dbReference type="EMBL" id="PWJ42615.1"/>
    </source>
</evidence>
<dbReference type="Pfam" id="PF01578">
    <property type="entry name" value="Cytochrom_C_asm"/>
    <property type="match status" value="1"/>
</dbReference>
<evidence type="ECO:0000313" key="12">
    <source>
        <dbReference type="Proteomes" id="UP000245535"/>
    </source>
</evidence>
<feature type="transmembrane region" description="Helical" evidence="9">
    <location>
        <begin position="143"/>
        <end position="162"/>
    </location>
</feature>
<dbReference type="RefSeq" id="WP_109616751.1">
    <property type="nucleotide sequence ID" value="NZ_QGDO01000002.1"/>
</dbReference>
<keyword evidence="7 9" id="KW-1133">Transmembrane helix</keyword>
<evidence type="ECO:0000256" key="2">
    <source>
        <dbReference type="ARBA" id="ARBA00004141"/>
    </source>
</evidence>
<protein>
    <recommendedName>
        <fullName evidence="4">Heme exporter protein C</fullName>
    </recommendedName>
</protein>
<proteinExistence type="inferred from homology"/>
<comment type="similarity">
    <text evidence="3">Belongs to the CcmC/CycZ/HelC family.</text>
</comment>
<feature type="transmembrane region" description="Helical" evidence="9">
    <location>
        <begin position="188"/>
        <end position="206"/>
    </location>
</feature>
<evidence type="ECO:0000256" key="4">
    <source>
        <dbReference type="ARBA" id="ARBA00016463"/>
    </source>
</evidence>
<dbReference type="GO" id="GO:0017004">
    <property type="term" value="P:cytochrome complex assembly"/>
    <property type="evidence" value="ECO:0007669"/>
    <property type="project" value="UniProtKB-KW"/>
</dbReference>
<evidence type="ECO:0000259" key="10">
    <source>
        <dbReference type="Pfam" id="PF01578"/>
    </source>
</evidence>
<evidence type="ECO:0000256" key="1">
    <source>
        <dbReference type="ARBA" id="ARBA00002442"/>
    </source>
</evidence>
<dbReference type="GO" id="GO:0020037">
    <property type="term" value="F:heme binding"/>
    <property type="evidence" value="ECO:0007669"/>
    <property type="project" value="InterPro"/>
</dbReference>
<dbReference type="GO" id="GO:0005886">
    <property type="term" value="C:plasma membrane"/>
    <property type="evidence" value="ECO:0007669"/>
    <property type="project" value="TreeGrafter"/>
</dbReference>
<evidence type="ECO:0000256" key="5">
    <source>
        <dbReference type="ARBA" id="ARBA00022692"/>
    </source>
</evidence>
<dbReference type="Proteomes" id="UP000245535">
    <property type="component" value="Unassembled WGS sequence"/>
</dbReference>
<comment type="subcellular location">
    <subcellularLocation>
        <location evidence="2">Membrane</location>
        <topology evidence="2">Multi-pass membrane protein</topology>
    </subcellularLocation>
</comment>
<evidence type="ECO:0000256" key="3">
    <source>
        <dbReference type="ARBA" id="ARBA00005840"/>
    </source>
</evidence>
<gene>
    <name evidence="11" type="ORF">BC781_102159</name>
</gene>
<organism evidence="11 12">
    <name type="scientific">Sediminitomix flava</name>
    <dbReference type="NCBI Taxonomy" id="379075"/>
    <lineage>
        <taxon>Bacteria</taxon>
        <taxon>Pseudomonadati</taxon>
        <taxon>Bacteroidota</taxon>
        <taxon>Cytophagia</taxon>
        <taxon>Cytophagales</taxon>
        <taxon>Flammeovirgaceae</taxon>
        <taxon>Sediminitomix</taxon>
    </lineage>
</organism>
<dbReference type="GO" id="GO:0015232">
    <property type="term" value="F:heme transmembrane transporter activity"/>
    <property type="evidence" value="ECO:0007669"/>
    <property type="project" value="InterPro"/>
</dbReference>
<dbReference type="OrthoDB" id="9814290at2"/>
<dbReference type="InterPro" id="IPR003557">
    <property type="entry name" value="Cyt_c_biogenesis_CcmC"/>
</dbReference>
<dbReference type="PRINTS" id="PR01386">
    <property type="entry name" value="CCMCBIOGNSIS"/>
</dbReference>
<dbReference type="PANTHER" id="PTHR30071">
    <property type="entry name" value="HEME EXPORTER PROTEIN C"/>
    <property type="match status" value="1"/>
</dbReference>
<keyword evidence="6" id="KW-0201">Cytochrome c-type biogenesis</keyword>
<evidence type="ECO:0000256" key="7">
    <source>
        <dbReference type="ARBA" id="ARBA00022989"/>
    </source>
</evidence>
<name>A0A315ZAK7_SEDFL</name>
<feature type="domain" description="Cytochrome c assembly protein" evidence="10">
    <location>
        <begin position="25"/>
        <end position="159"/>
    </location>
</feature>
<feature type="transmembrane region" description="Helical" evidence="9">
    <location>
        <begin position="78"/>
        <end position="99"/>
    </location>
</feature>
<comment type="function">
    <text evidence="1">Required for the export of heme to the periplasm for the biogenesis of c-type cytochromes.</text>
</comment>
<evidence type="ECO:0000256" key="8">
    <source>
        <dbReference type="ARBA" id="ARBA00023136"/>
    </source>
</evidence>
<evidence type="ECO:0000256" key="6">
    <source>
        <dbReference type="ARBA" id="ARBA00022748"/>
    </source>
</evidence>